<comment type="caution">
    <text evidence="9">The sequence shown here is derived from an EMBL/GenBank/DDBJ whole genome shotgun (WGS) entry which is preliminary data.</text>
</comment>
<feature type="domain" description="VTT" evidence="8">
    <location>
        <begin position="54"/>
        <end position="171"/>
    </location>
</feature>
<dbReference type="InterPro" id="IPR032816">
    <property type="entry name" value="VTT_dom"/>
</dbReference>
<feature type="transmembrane region" description="Helical" evidence="7">
    <location>
        <begin position="317"/>
        <end position="336"/>
    </location>
</feature>
<keyword evidence="10" id="KW-1185">Reference proteome</keyword>
<dbReference type="OrthoDB" id="9813426at2"/>
<feature type="transmembrane region" description="Helical" evidence="7">
    <location>
        <begin position="159"/>
        <end position="177"/>
    </location>
</feature>
<evidence type="ECO:0000256" key="5">
    <source>
        <dbReference type="ARBA" id="ARBA00022989"/>
    </source>
</evidence>
<dbReference type="EMBL" id="VIRS01000006">
    <property type="protein sequence ID" value="TQS45035.1"/>
    <property type="molecule type" value="Genomic_DNA"/>
</dbReference>
<feature type="transmembrane region" description="Helical" evidence="7">
    <location>
        <begin position="72"/>
        <end position="90"/>
    </location>
</feature>
<accession>A0A545AWR4</accession>
<evidence type="ECO:0000256" key="3">
    <source>
        <dbReference type="ARBA" id="ARBA00022475"/>
    </source>
</evidence>
<feature type="transmembrane region" description="Helical" evidence="7">
    <location>
        <begin position="42"/>
        <end position="66"/>
    </location>
</feature>
<comment type="similarity">
    <text evidence="2">Belongs to the DedA family.</text>
</comment>
<dbReference type="PANTHER" id="PTHR30353:SF0">
    <property type="entry name" value="TRANSMEMBRANE PROTEIN"/>
    <property type="match status" value="1"/>
</dbReference>
<keyword evidence="5 7" id="KW-1133">Transmembrane helix</keyword>
<dbReference type="PANTHER" id="PTHR30353">
    <property type="entry name" value="INNER MEMBRANE PROTEIN DEDA-RELATED"/>
    <property type="match status" value="1"/>
</dbReference>
<feature type="transmembrane region" description="Helical" evidence="7">
    <location>
        <begin position="230"/>
        <end position="258"/>
    </location>
</feature>
<comment type="subcellular location">
    <subcellularLocation>
        <location evidence="1">Cell membrane</location>
        <topology evidence="1">Multi-pass membrane protein</topology>
    </subcellularLocation>
</comment>
<feature type="transmembrane region" description="Helical" evidence="7">
    <location>
        <begin position="348"/>
        <end position="368"/>
    </location>
</feature>
<evidence type="ECO:0000313" key="9">
    <source>
        <dbReference type="EMBL" id="TQS45035.1"/>
    </source>
</evidence>
<keyword evidence="6 7" id="KW-0472">Membrane</keyword>
<dbReference type="InterPro" id="IPR032818">
    <property type="entry name" value="DedA-like"/>
</dbReference>
<gene>
    <name evidence="9" type="ORF">FL583_11080</name>
</gene>
<protein>
    <submittedName>
        <fullName evidence="9">DedA family protein</fullName>
    </submittedName>
</protein>
<feature type="transmembrane region" description="Helical" evidence="7">
    <location>
        <begin position="20"/>
        <end position="37"/>
    </location>
</feature>
<sequence>MRPTPGRREPGEVQSLLDGILSLPAPLVVVLAALILAGEPALLAGIVLPSVSTALGLGFLASAGLLNLPLSIATATVAVILGDATAYALGRRRATTSFGRRWARLQRATERASALLGRHGGRAVFAARWVVGARTLVPRLAGAGGVAPGRFLVHSVPAGVLWSGFFVGAGYLAGSSYRQVSAAVGPASLGMVLLGAALIAGVLAGRWLGRHPDRPARLLARVIGDRSGRWLPPTALALALTIVGALLTVLVATGVHTAGLPRLDEPVSTLLDAHRVSWPVPIVTAVLIATPSYAVVAAAAALVLIRPVRSGRHRDPLGVLAAGGAVVPLVILTALINLAEHVGRSDNLFATQHAVSTTAIALATWTLARKRTRTGIVVATGTAVVVLLAAGRVYLGWGTISSTAAALLIGLAWAGVFVAAWTVTSRGQTAPESPAAELGDRAAPVDEVVVNTDQGFHLGPIVGERTRLGTLSTVQLEHVVTS</sequence>
<dbReference type="AlphaFoldDB" id="A0A545AWR4"/>
<keyword evidence="4 7" id="KW-0812">Transmembrane</keyword>
<keyword evidence="3" id="KW-1003">Cell membrane</keyword>
<dbReference type="Proteomes" id="UP000317982">
    <property type="component" value="Unassembled WGS sequence"/>
</dbReference>
<name>A0A545AWR4_9ACTN</name>
<feature type="transmembrane region" description="Helical" evidence="7">
    <location>
        <begin position="403"/>
        <end position="423"/>
    </location>
</feature>
<evidence type="ECO:0000313" key="10">
    <source>
        <dbReference type="Proteomes" id="UP000317982"/>
    </source>
</evidence>
<dbReference type="Pfam" id="PF09335">
    <property type="entry name" value="VTT_dom"/>
    <property type="match status" value="1"/>
</dbReference>
<evidence type="ECO:0000259" key="8">
    <source>
        <dbReference type="Pfam" id="PF09335"/>
    </source>
</evidence>
<evidence type="ECO:0000256" key="2">
    <source>
        <dbReference type="ARBA" id="ARBA00010792"/>
    </source>
</evidence>
<dbReference type="InParanoid" id="A0A545AWR4"/>
<organism evidence="9 10">
    <name type="scientific">Cryptosporangium phraense</name>
    <dbReference type="NCBI Taxonomy" id="2593070"/>
    <lineage>
        <taxon>Bacteria</taxon>
        <taxon>Bacillati</taxon>
        <taxon>Actinomycetota</taxon>
        <taxon>Actinomycetes</taxon>
        <taxon>Cryptosporangiales</taxon>
        <taxon>Cryptosporangiaceae</taxon>
        <taxon>Cryptosporangium</taxon>
    </lineage>
</organism>
<reference evidence="9 10" key="1">
    <citation type="submission" date="2019-07" db="EMBL/GenBank/DDBJ databases">
        <title>Cryptosporangium phraense sp. nov., isolated from plant litter.</title>
        <authorList>
            <person name="Suriyachadkun C."/>
        </authorList>
    </citation>
    <scope>NUCLEOTIDE SEQUENCE [LARGE SCALE GENOMIC DNA]</scope>
    <source>
        <strain evidence="9 10">A-T 5661</strain>
    </source>
</reference>
<feature type="transmembrane region" description="Helical" evidence="7">
    <location>
        <begin position="189"/>
        <end position="209"/>
    </location>
</feature>
<evidence type="ECO:0000256" key="4">
    <source>
        <dbReference type="ARBA" id="ARBA00022692"/>
    </source>
</evidence>
<evidence type="ECO:0000256" key="6">
    <source>
        <dbReference type="ARBA" id="ARBA00023136"/>
    </source>
</evidence>
<evidence type="ECO:0000256" key="7">
    <source>
        <dbReference type="SAM" id="Phobius"/>
    </source>
</evidence>
<evidence type="ECO:0000256" key="1">
    <source>
        <dbReference type="ARBA" id="ARBA00004651"/>
    </source>
</evidence>
<dbReference type="GO" id="GO:0005886">
    <property type="term" value="C:plasma membrane"/>
    <property type="evidence" value="ECO:0007669"/>
    <property type="project" value="UniProtKB-SubCell"/>
</dbReference>
<proteinExistence type="inferred from homology"/>
<feature type="transmembrane region" description="Helical" evidence="7">
    <location>
        <begin position="375"/>
        <end position="397"/>
    </location>
</feature>
<feature type="transmembrane region" description="Helical" evidence="7">
    <location>
        <begin position="278"/>
        <end position="305"/>
    </location>
</feature>